<organism evidence="3 4">
    <name type="scientific">Effrenium voratum</name>
    <dbReference type="NCBI Taxonomy" id="2562239"/>
    <lineage>
        <taxon>Eukaryota</taxon>
        <taxon>Sar</taxon>
        <taxon>Alveolata</taxon>
        <taxon>Dinophyceae</taxon>
        <taxon>Suessiales</taxon>
        <taxon>Symbiodiniaceae</taxon>
        <taxon>Effrenium</taxon>
    </lineage>
</organism>
<feature type="coiled-coil region" evidence="1">
    <location>
        <begin position="43"/>
        <end position="98"/>
    </location>
</feature>
<proteinExistence type="predicted"/>
<accession>A0AA36MTP1</accession>
<dbReference type="AlphaFoldDB" id="A0AA36MTP1"/>
<comment type="caution">
    <text evidence="3">The sequence shown here is derived from an EMBL/GenBank/DDBJ whole genome shotgun (WGS) entry which is preliminary data.</text>
</comment>
<reference evidence="3" key="1">
    <citation type="submission" date="2023-08" db="EMBL/GenBank/DDBJ databases">
        <authorList>
            <person name="Chen Y."/>
            <person name="Shah S."/>
            <person name="Dougan E. K."/>
            <person name="Thang M."/>
            <person name="Chan C."/>
        </authorList>
    </citation>
    <scope>NUCLEOTIDE SEQUENCE</scope>
</reference>
<protein>
    <submittedName>
        <fullName evidence="3">Uncharacterized protein</fullName>
    </submittedName>
</protein>
<feature type="region of interest" description="Disordered" evidence="2">
    <location>
        <begin position="121"/>
        <end position="160"/>
    </location>
</feature>
<evidence type="ECO:0000256" key="2">
    <source>
        <dbReference type="SAM" id="MobiDB-lite"/>
    </source>
</evidence>
<gene>
    <name evidence="3" type="ORF">EVOR1521_LOCUS12108</name>
</gene>
<evidence type="ECO:0000313" key="4">
    <source>
        <dbReference type="Proteomes" id="UP001178507"/>
    </source>
</evidence>
<keyword evidence="1" id="KW-0175">Coiled coil</keyword>
<keyword evidence="4" id="KW-1185">Reference proteome</keyword>
<evidence type="ECO:0000313" key="3">
    <source>
        <dbReference type="EMBL" id="CAJ1385515.1"/>
    </source>
</evidence>
<evidence type="ECO:0000256" key="1">
    <source>
        <dbReference type="SAM" id="Coils"/>
    </source>
</evidence>
<sequence>MTCAALAADRDRWKARAQCEAIEVAKNYHQELLAAQSSLLGSEQEAGEARRVLEEQLAQAETQVVPLKTSLQEASVENSRLMREGASLQEQLVEALREASRSGDRLLESWERRSAAHREAACLGQELQQSREESWQKSPGPWPWSRRRPPSCAAACESRG</sequence>
<name>A0AA36MTP1_9DINO</name>
<dbReference type="Proteomes" id="UP001178507">
    <property type="component" value="Unassembled WGS sequence"/>
</dbReference>
<dbReference type="EMBL" id="CAUJNA010001247">
    <property type="protein sequence ID" value="CAJ1385515.1"/>
    <property type="molecule type" value="Genomic_DNA"/>
</dbReference>